<reference evidence="1" key="2">
    <citation type="submission" date="2020-11" db="EMBL/GenBank/DDBJ databases">
        <authorList>
            <person name="McCartney M.A."/>
            <person name="Auch B."/>
            <person name="Kono T."/>
            <person name="Mallez S."/>
            <person name="Becker A."/>
            <person name="Gohl D.M."/>
            <person name="Silverstein K.A.T."/>
            <person name="Koren S."/>
            <person name="Bechman K.B."/>
            <person name="Herman A."/>
            <person name="Abrahante J.E."/>
            <person name="Garbe J."/>
        </authorList>
    </citation>
    <scope>NUCLEOTIDE SEQUENCE</scope>
    <source>
        <strain evidence="1">Duluth1</strain>
        <tissue evidence="1">Whole animal</tissue>
    </source>
</reference>
<evidence type="ECO:0000313" key="1">
    <source>
        <dbReference type="EMBL" id="KAH3773243.1"/>
    </source>
</evidence>
<reference evidence="1" key="1">
    <citation type="journal article" date="2019" name="bioRxiv">
        <title>The Genome of the Zebra Mussel, Dreissena polymorpha: A Resource for Invasive Species Research.</title>
        <authorList>
            <person name="McCartney M.A."/>
            <person name="Auch B."/>
            <person name="Kono T."/>
            <person name="Mallez S."/>
            <person name="Zhang Y."/>
            <person name="Obille A."/>
            <person name="Becker A."/>
            <person name="Abrahante J.E."/>
            <person name="Garbe J."/>
            <person name="Badalamenti J.P."/>
            <person name="Herman A."/>
            <person name="Mangelson H."/>
            <person name="Liachko I."/>
            <person name="Sullivan S."/>
            <person name="Sone E.D."/>
            <person name="Koren S."/>
            <person name="Silverstein K.A.T."/>
            <person name="Beckman K.B."/>
            <person name="Gohl D.M."/>
        </authorList>
    </citation>
    <scope>NUCLEOTIDE SEQUENCE</scope>
    <source>
        <strain evidence="1">Duluth1</strain>
        <tissue evidence="1">Whole animal</tissue>
    </source>
</reference>
<dbReference type="AlphaFoldDB" id="A0A9D4E503"/>
<keyword evidence="2" id="KW-1185">Reference proteome</keyword>
<gene>
    <name evidence="1" type="ORF">DPMN_174601</name>
</gene>
<comment type="caution">
    <text evidence="1">The sequence shown here is derived from an EMBL/GenBank/DDBJ whole genome shotgun (WGS) entry which is preliminary data.</text>
</comment>
<name>A0A9D4E503_DREPO</name>
<organism evidence="1 2">
    <name type="scientific">Dreissena polymorpha</name>
    <name type="common">Zebra mussel</name>
    <name type="synonym">Mytilus polymorpha</name>
    <dbReference type="NCBI Taxonomy" id="45954"/>
    <lineage>
        <taxon>Eukaryota</taxon>
        <taxon>Metazoa</taxon>
        <taxon>Spiralia</taxon>
        <taxon>Lophotrochozoa</taxon>
        <taxon>Mollusca</taxon>
        <taxon>Bivalvia</taxon>
        <taxon>Autobranchia</taxon>
        <taxon>Heteroconchia</taxon>
        <taxon>Euheterodonta</taxon>
        <taxon>Imparidentia</taxon>
        <taxon>Neoheterodontei</taxon>
        <taxon>Myida</taxon>
        <taxon>Dreissenoidea</taxon>
        <taxon>Dreissenidae</taxon>
        <taxon>Dreissena</taxon>
    </lineage>
</organism>
<protein>
    <submittedName>
        <fullName evidence="1">Uncharacterized protein</fullName>
    </submittedName>
</protein>
<accession>A0A9D4E503</accession>
<proteinExistence type="predicted"/>
<dbReference type="Proteomes" id="UP000828390">
    <property type="component" value="Unassembled WGS sequence"/>
</dbReference>
<dbReference type="EMBL" id="JAIWYP010000009">
    <property type="protein sequence ID" value="KAH3773243.1"/>
    <property type="molecule type" value="Genomic_DNA"/>
</dbReference>
<sequence>MRRNGRFRVILGPRRMRRRRNGVSCSHQRGRGDFRQFCGMRSRSLSTADVLSVVKRGIGAVSVKTSGFVIGVRSMGMSKKLLPGEKAGFPEIGRCEYFSQQAFDGIPCYKQYTCGRSCAYLRPRAKGSCACSSITVGGEADFCEYFS</sequence>
<evidence type="ECO:0000313" key="2">
    <source>
        <dbReference type="Proteomes" id="UP000828390"/>
    </source>
</evidence>